<accession>A0A0S4W5F1</accession>
<dbReference type="Pfam" id="PF14136">
    <property type="entry name" value="DUF4303"/>
    <property type="match status" value="1"/>
</dbReference>
<reference evidence="1" key="1">
    <citation type="submission" date="2015-10" db="EMBL/GenBank/DDBJ databases">
        <authorList>
            <person name="Gilbert D.G."/>
        </authorList>
    </citation>
    <scope>NUCLEOTIDE SEQUENCE</scope>
    <source>
        <strain evidence="1">Phyl III-seqv23</strain>
    </source>
</reference>
<dbReference type="AlphaFoldDB" id="A0A0S4W5F1"/>
<sequence>MDFRDLERKIEVAAAEAFEQIREKYPGRNFCGYALYSDSDGVAVCSAVNSCDHLKRVIVEDPCDEVYYRWSPGEWDHEYEGSEFFAEICEMLRRAATGLGPVDMDRFKGNVYACCVAALESLKGKGFFSDMDESGVVVFSISDGESDMEREWAARLNDKELAEEFSKWLTSLG</sequence>
<proteinExistence type="predicted"/>
<evidence type="ECO:0000313" key="2">
    <source>
        <dbReference type="EMBL" id="CUV62455.1"/>
    </source>
</evidence>
<organism evidence="1">
    <name type="scientific">Ralstonia solanacearum</name>
    <name type="common">Pseudomonas solanacearum</name>
    <dbReference type="NCBI Taxonomy" id="305"/>
    <lineage>
        <taxon>Bacteria</taxon>
        <taxon>Pseudomonadati</taxon>
        <taxon>Pseudomonadota</taxon>
        <taxon>Betaproteobacteria</taxon>
        <taxon>Burkholderiales</taxon>
        <taxon>Burkholderiaceae</taxon>
        <taxon>Ralstonia</taxon>
        <taxon>Ralstonia solanacearum species complex</taxon>
    </lineage>
</organism>
<dbReference type="EMBL" id="LN899822">
    <property type="protein sequence ID" value="CUV62455.1"/>
    <property type="molecule type" value="Genomic_DNA"/>
</dbReference>
<gene>
    <name evidence="2" type="ORF">RD1301_v1_2330026</name>
    <name evidence="1" type="ORF">TF3108_v1_990002</name>
</gene>
<dbReference type="InterPro" id="IPR025409">
    <property type="entry name" value="DUF4303"/>
</dbReference>
<name>A0A0S4W5F1_RALSL</name>
<protein>
    <submittedName>
        <fullName evidence="1">Conserved hypothethical protein</fullName>
    </submittedName>
</protein>
<evidence type="ECO:0000313" key="1">
    <source>
        <dbReference type="EMBL" id="CUV42033.1"/>
    </source>
</evidence>
<dbReference type="EMBL" id="LN899826">
    <property type="protein sequence ID" value="CUV42033.1"/>
    <property type="molecule type" value="Genomic_DNA"/>
</dbReference>